<dbReference type="SUPFAM" id="SSF55874">
    <property type="entry name" value="ATPase domain of HSP90 chaperone/DNA topoisomerase II/histidine kinase"/>
    <property type="match status" value="1"/>
</dbReference>
<dbReference type="KEGG" id="ppu:PP_3024"/>
<sequence length="398" mass="45171">MVSTLHALTQQANRGKLPRLSYLQITCALNGYHVKLLKKDYYLRHKRIAKQRTWQKHGRVRPKKNQDICHQSTVDSLTIEAPEVIGLHSKTLHSNLTRFLSTLRKESLRQRRIRIDFSKTNKVISTGMLLMLAEIDRLRITLGDQCKITCSYPQDQTVEKVFQQIGFFNILGKAHRLEINEDDVTVKNWRYASGVSVNPKDADILLKAIKNKIPKGYLRLVPGVSEAMDNAVHHAYIRPREDRISKSGIDKSNDKRWWVFAQVHDGRLSVIFCDLGLGIPVTLPEKWAESIGDIVRLTTLSPGKRDMRMIRRALELGRTRTDQGHRGKGLAQNVMKAAEELSGRLHVYSNAGVVGVDFAGGSPTYTQDGHQRSILGTVIQWSVPITDEQVQEDDNVEN</sequence>
<evidence type="ECO:0000313" key="1">
    <source>
        <dbReference type="EMBL" id="AAN68632.1"/>
    </source>
</evidence>
<keyword evidence="2" id="KW-1185">Reference proteome</keyword>
<dbReference type="EMBL" id="AE015451">
    <property type="protein sequence ID" value="AAN68632.1"/>
    <property type="molecule type" value="Genomic_DNA"/>
</dbReference>
<dbReference type="eggNOG" id="COG2172">
    <property type="taxonomic scope" value="Bacteria"/>
</dbReference>
<proteinExistence type="predicted"/>
<reference evidence="1 2" key="2">
    <citation type="journal article" date="2016" name="Environ. Microbiol.">
        <title>The revisited genome of Pseudomonas putida KT2440 enlightens its value as a robust metabolic chassis.</title>
        <authorList>
            <person name="Belda E."/>
            <person name="van Heck R.G."/>
            <person name="Lopez-Sanchez M.J."/>
            <person name="Cruveiller S."/>
            <person name="Barbe V."/>
            <person name="Fraser C."/>
            <person name="Klenk H.P."/>
            <person name="Petersen J."/>
            <person name="Morgat A."/>
            <person name="Nikel P.I."/>
            <person name="Vallenet D."/>
            <person name="Rouy Z."/>
            <person name="Sekowska A."/>
            <person name="Martins Dos Santos V.A."/>
            <person name="de Lorenzo V."/>
            <person name="Danchin A."/>
            <person name="Medigue C."/>
        </authorList>
    </citation>
    <scope>NUCLEOTIDE SEQUENCE [LARGE SCALE GENOMIC DNA]</scope>
    <source>
        <strain evidence="2">ATCC 47054 / DSM 6125 / CFBP 8728 / NCIMB 11950 / KT2440</strain>
    </source>
</reference>
<name>Q88IH5_PSEPK</name>
<dbReference type="PATRIC" id="fig|160488.4.peg.3196"/>
<dbReference type="PaxDb" id="160488-PP_3024"/>
<dbReference type="STRING" id="160488.PP_3024"/>
<dbReference type="HOGENOM" id="CLU_065802_0_0_6"/>
<dbReference type="InterPro" id="IPR036890">
    <property type="entry name" value="HATPase_C_sf"/>
</dbReference>
<organism evidence="1 2">
    <name type="scientific">Pseudomonas putida (strain ATCC 47054 / DSM 6125 / CFBP 8728 / NCIMB 11950 / KT2440)</name>
    <dbReference type="NCBI Taxonomy" id="160488"/>
    <lineage>
        <taxon>Bacteria</taxon>
        <taxon>Pseudomonadati</taxon>
        <taxon>Pseudomonadota</taxon>
        <taxon>Gammaproteobacteria</taxon>
        <taxon>Pseudomonadales</taxon>
        <taxon>Pseudomonadaceae</taxon>
        <taxon>Pseudomonas</taxon>
    </lineage>
</organism>
<gene>
    <name evidence="1" type="ordered locus">PP_3024</name>
</gene>
<dbReference type="BioCyc" id="PPUT160488:G1G01-3208-MONOMER"/>
<accession>Q88IH5</accession>
<evidence type="ECO:0008006" key="3">
    <source>
        <dbReference type="Google" id="ProtNLM"/>
    </source>
</evidence>
<reference evidence="1 2" key="1">
    <citation type="journal article" date="2002" name="Environ. Microbiol.">
        <title>Complete genome sequence and comparative analysis of the metabolically versatile Pseudomonas putida KT2440.</title>
        <authorList>
            <person name="Nelson K.E."/>
            <person name="Weinel C."/>
            <person name="Paulsen I.T."/>
            <person name="Dodson R.J."/>
            <person name="Hilbert H."/>
            <person name="Martins dos Santos V.A."/>
            <person name="Fouts D.E."/>
            <person name="Gill S.R."/>
            <person name="Pop M."/>
            <person name="Holmes M."/>
            <person name="Brinkac L."/>
            <person name="Beanan M."/>
            <person name="DeBoy R.T."/>
            <person name="Daugherty S."/>
            <person name="Kolonay J."/>
            <person name="Madupu R."/>
            <person name="Nelson W."/>
            <person name="White O."/>
            <person name="Peterson J."/>
            <person name="Khouri H."/>
            <person name="Hance I."/>
            <person name="Chris Lee P."/>
            <person name="Holtzapple E."/>
            <person name="Scanlan D."/>
            <person name="Tran K."/>
            <person name="Moazzez A."/>
            <person name="Utterback T."/>
            <person name="Rizzo M."/>
            <person name="Lee K."/>
            <person name="Kosack D."/>
            <person name="Moestl D."/>
            <person name="Wedler H."/>
            <person name="Lauber J."/>
            <person name="Stjepandic D."/>
            <person name="Hoheisel J."/>
            <person name="Straetz M."/>
            <person name="Heim S."/>
            <person name="Kiewitz C."/>
            <person name="Eisen J.A."/>
            <person name="Timmis K.N."/>
            <person name="Dusterhoft A."/>
            <person name="Tummler B."/>
            <person name="Fraser C.M."/>
        </authorList>
    </citation>
    <scope>NUCLEOTIDE SEQUENCE [LARGE SCALE GENOMIC DNA]</scope>
    <source>
        <strain evidence="2">ATCC 47054 / DSM 6125 / CFBP 8728 / NCIMB 11950 / KT2440</strain>
    </source>
</reference>
<dbReference type="AlphaFoldDB" id="Q88IH5"/>
<dbReference type="OrthoDB" id="6858273at2"/>
<protein>
    <recommendedName>
        <fullName evidence="3">ATP-binding protein</fullName>
    </recommendedName>
</protein>
<evidence type="ECO:0000313" key="2">
    <source>
        <dbReference type="Proteomes" id="UP000000556"/>
    </source>
</evidence>
<dbReference type="Proteomes" id="UP000000556">
    <property type="component" value="Chromosome"/>
</dbReference>